<feature type="compositionally biased region" description="Basic residues" evidence="2">
    <location>
        <begin position="36"/>
        <end position="51"/>
    </location>
</feature>
<keyword evidence="1" id="KW-0749">Sporulation</keyword>
<dbReference type="RefSeq" id="WP_123042734.1">
    <property type="nucleotide sequence ID" value="NZ_CP033433.1"/>
</dbReference>
<reference evidence="3 4" key="1">
    <citation type="submission" date="2018-10" db="EMBL/GenBank/DDBJ databases">
        <title>Genome Sequence of Cohnella sp.</title>
        <authorList>
            <person name="Srinivasan S."/>
            <person name="Kim M.K."/>
        </authorList>
    </citation>
    <scope>NUCLEOTIDE SEQUENCE [LARGE SCALE GENOMIC DNA]</scope>
    <source>
        <strain evidence="3 4">18JY8-7</strain>
    </source>
</reference>
<gene>
    <name evidence="3" type="ORF">EAV92_20050</name>
</gene>
<dbReference type="GO" id="GO:0030435">
    <property type="term" value="P:sporulation resulting in formation of a cellular spore"/>
    <property type="evidence" value="ECO:0007669"/>
    <property type="project" value="UniProtKB-KW"/>
</dbReference>
<evidence type="ECO:0000313" key="3">
    <source>
        <dbReference type="EMBL" id="AYQ74654.1"/>
    </source>
</evidence>
<dbReference type="Proteomes" id="UP000269097">
    <property type="component" value="Chromosome"/>
</dbReference>
<dbReference type="AlphaFoldDB" id="A0A3G3K2A4"/>
<evidence type="ECO:0000313" key="4">
    <source>
        <dbReference type="Proteomes" id="UP000269097"/>
    </source>
</evidence>
<accession>A0A3G3K2A4</accession>
<protein>
    <submittedName>
        <fullName evidence="3">Small acid-soluble spore protein P</fullName>
    </submittedName>
</protein>
<evidence type="ECO:0000256" key="2">
    <source>
        <dbReference type="SAM" id="MobiDB-lite"/>
    </source>
</evidence>
<sequence>MKPRVQSVAQPGEGEAGGGNREQRSRTPTEPLSGSKKVKNRNHSRHNNGEG</sequence>
<dbReference type="InterPro" id="IPR012614">
    <property type="entry name" value="SASP_SspP"/>
</dbReference>
<dbReference type="Pfam" id="PF08179">
    <property type="entry name" value="SspP"/>
    <property type="match status" value="1"/>
</dbReference>
<feature type="region of interest" description="Disordered" evidence="2">
    <location>
        <begin position="1"/>
        <end position="51"/>
    </location>
</feature>
<organism evidence="3 4">
    <name type="scientific">Cohnella candidum</name>
    <dbReference type="NCBI Taxonomy" id="2674991"/>
    <lineage>
        <taxon>Bacteria</taxon>
        <taxon>Bacillati</taxon>
        <taxon>Bacillota</taxon>
        <taxon>Bacilli</taxon>
        <taxon>Bacillales</taxon>
        <taxon>Paenibacillaceae</taxon>
        <taxon>Cohnella</taxon>
    </lineage>
</organism>
<evidence type="ECO:0000256" key="1">
    <source>
        <dbReference type="ARBA" id="ARBA00022969"/>
    </source>
</evidence>
<keyword evidence="4" id="KW-1185">Reference proteome</keyword>
<dbReference type="EMBL" id="CP033433">
    <property type="protein sequence ID" value="AYQ74654.1"/>
    <property type="molecule type" value="Genomic_DNA"/>
</dbReference>
<name>A0A3G3K2A4_9BACL</name>
<proteinExistence type="predicted"/>
<dbReference type="KEGG" id="coh:EAV92_20050"/>